<dbReference type="AlphaFoldDB" id="A0AAD9Z7S4"/>
<name>A0AAD9Z7S4_9LECA</name>
<sequence>MVDVIDAVLKADPSVALNKDGFKRYFLARQADDVKKIFRTVQKMYSTGINVPPPPEGENPVRPIDLQQIKITHQRGAGDGKTILVEAFNTGLRGTDQNVKVYDIGWGGLFEKASLNIK</sequence>
<reference evidence="1" key="1">
    <citation type="submission" date="2022-11" db="EMBL/GenBank/DDBJ databases">
        <title>Chromosomal genome sequence assembly and mating type (MAT) locus characterization of the leprose asexual lichenized fungus Lepraria neglecta (Nyl.) Erichsen.</title>
        <authorList>
            <person name="Allen J.L."/>
            <person name="Pfeffer B."/>
        </authorList>
    </citation>
    <scope>NUCLEOTIDE SEQUENCE</scope>
    <source>
        <strain evidence="1">Allen 5258</strain>
    </source>
</reference>
<organism evidence="1 2">
    <name type="scientific">Lepraria neglecta</name>
    <dbReference type="NCBI Taxonomy" id="209136"/>
    <lineage>
        <taxon>Eukaryota</taxon>
        <taxon>Fungi</taxon>
        <taxon>Dikarya</taxon>
        <taxon>Ascomycota</taxon>
        <taxon>Pezizomycotina</taxon>
        <taxon>Lecanoromycetes</taxon>
        <taxon>OSLEUM clade</taxon>
        <taxon>Lecanoromycetidae</taxon>
        <taxon>Lecanorales</taxon>
        <taxon>Lecanorineae</taxon>
        <taxon>Stereocaulaceae</taxon>
        <taxon>Lepraria</taxon>
    </lineage>
</organism>
<dbReference type="EMBL" id="JASNWA010000007">
    <property type="protein sequence ID" value="KAK3173086.1"/>
    <property type="molecule type" value="Genomic_DNA"/>
</dbReference>
<dbReference type="Proteomes" id="UP001276659">
    <property type="component" value="Unassembled WGS sequence"/>
</dbReference>
<accession>A0AAD9Z7S4</accession>
<comment type="caution">
    <text evidence="1">The sequence shown here is derived from an EMBL/GenBank/DDBJ whole genome shotgun (WGS) entry which is preliminary data.</text>
</comment>
<protein>
    <submittedName>
        <fullName evidence="1">Uncharacterized protein</fullName>
    </submittedName>
</protein>
<evidence type="ECO:0000313" key="2">
    <source>
        <dbReference type="Proteomes" id="UP001276659"/>
    </source>
</evidence>
<gene>
    <name evidence="1" type="ORF">OEA41_006415</name>
</gene>
<evidence type="ECO:0000313" key="1">
    <source>
        <dbReference type="EMBL" id="KAK3173086.1"/>
    </source>
</evidence>
<proteinExistence type="predicted"/>
<keyword evidence="2" id="KW-1185">Reference proteome</keyword>